<keyword evidence="5" id="KW-0539">Nucleus</keyword>
<keyword evidence="4" id="KW-0804">Transcription</keyword>
<sequence length="386" mass="42555">MVGISNPIEPSVQQLSKRKVSSRRGHRRFVGVRQRPSGRWVAEIKDSLQKDAARAYDDAARALRGANARTNFDDHLQASGSNRFGSNTNSIPENLTPFSFEEKDGCEADGLLGALKAKLLDSHGKAKIPVKIFGMNTSMSSITSRAASIDRPTTPSISSGITSHVLMEQEVCRRSTAASPRIIQPSTNKTGTYSTQPSTAGSMNMAKVAMYQTTITAPAAALEGNHQVYHSEGNDDHDNGYMSDEFQLQPQLQRQIHDQVPSSTLQFNIQTGQLHNQSAYHSLLQGQNPTLNQIEANEINQYSPYVRHYHQVNLTQSPYPSYNNINNSSYINNSSIMIRQDGSEGGIWSHQDHYSSLHAENNGQSTTPYNTSGRERSLIYATNLIG</sequence>
<evidence type="ECO:0000256" key="4">
    <source>
        <dbReference type="ARBA" id="ARBA00023163"/>
    </source>
</evidence>
<dbReference type="PROSITE" id="PS51032">
    <property type="entry name" value="AP2_ERF"/>
    <property type="match status" value="1"/>
</dbReference>
<dbReference type="InterPro" id="IPR050913">
    <property type="entry name" value="AP2/ERF_ERF"/>
</dbReference>
<proteinExistence type="predicted"/>
<dbReference type="SUPFAM" id="SSF54171">
    <property type="entry name" value="DNA-binding domain"/>
    <property type="match status" value="1"/>
</dbReference>
<organism evidence="8 9">
    <name type="scientific">Aquilegia coerulea</name>
    <name type="common">Rocky mountain columbine</name>
    <dbReference type="NCBI Taxonomy" id="218851"/>
    <lineage>
        <taxon>Eukaryota</taxon>
        <taxon>Viridiplantae</taxon>
        <taxon>Streptophyta</taxon>
        <taxon>Embryophyta</taxon>
        <taxon>Tracheophyta</taxon>
        <taxon>Spermatophyta</taxon>
        <taxon>Magnoliopsida</taxon>
        <taxon>Ranunculales</taxon>
        <taxon>Ranunculaceae</taxon>
        <taxon>Thalictroideae</taxon>
        <taxon>Aquilegia</taxon>
    </lineage>
</organism>
<dbReference type="GO" id="GO:0003700">
    <property type="term" value="F:DNA-binding transcription factor activity"/>
    <property type="evidence" value="ECO:0007669"/>
    <property type="project" value="InterPro"/>
</dbReference>
<dbReference type="AlphaFoldDB" id="A0A2G5FAU3"/>
<protein>
    <recommendedName>
        <fullName evidence="7">AP2/ERF domain-containing protein</fullName>
    </recommendedName>
</protein>
<feature type="compositionally biased region" description="Polar residues" evidence="6">
    <location>
        <begin position="184"/>
        <end position="199"/>
    </location>
</feature>
<keyword evidence="3" id="KW-0238">DNA-binding</keyword>
<evidence type="ECO:0000313" key="8">
    <source>
        <dbReference type="EMBL" id="PIA65149.1"/>
    </source>
</evidence>
<evidence type="ECO:0000256" key="6">
    <source>
        <dbReference type="SAM" id="MobiDB-lite"/>
    </source>
</evidence>
<dbReference type="Gene3D" id="3.30.730.10">
    <property type="entry name" value="AP2/ERF domain"/>
    <property type="match status" value="1"/>
</dbReference>
<feature type="region of interest" description="Disordered" evidence="6">
    <location>
        <begin position="176"/>
        <end position="199"/>
    </location>
</feature>
<dbReference type="GO" id="GO:0003677">
    <property type="term" value="F:DNA binding"/>
    <property type="evidence" value="ECO:0007669"/>
    <property type="project" value="UniProtKB-KW"/>
</dbReference>
<feature type="region of interest" description="Disordered" evidence="6">
    <location>
        <begin position="1"/>
        <end position="26"/>
    </location>
</feature>
<dbReference type="InterPro" id="IPR001471">
    <property type="entry name" value="AP2/ERF_dom"/>
</dbReference>
<feature type="domain" description="AP2/ERF" evidence="7">
    <location>
        <begin position="28"/>
        <end position="73"/>
    </location>
</feature>
<dbReference type="STRING" id="218851.A0A2G5FAU3"/>
<dbReference type="Proteomes" id="UP000230069">
    <property type="component" value="Unassembled WGS sequence"/>
</dbReference>
<dbReference type="InterPro" id="IPR016177">
    <property type="entry name" value="DNA-bd_dom_sf"/>
</dbReference>
<dbReference type="GO" id="GO:0005634">
    <property type="term" value="C:nucleus"/>
    <property type="evidence" value="ECO:0007669"/>
    <property type="project" value="UniProtKB-SubCell"/>
</dbReference>
<evidence type="ECO:0000259" key="7">
    <source>
        <dbReference type="PROSITE" id="PS51032"/>
    </source>
</evidence>
<accession>A0A2G5FAU3</accession>
<dbReference type="PANTHER" id="PTHR31194">
    <property type="entry name" value="SHN SHINE , DNA BINDING / TRANSCRIPTION FACTOR"/>
    <property type="match status" value="1"/>
</dbReference>
<gene>
    <name evidence="8" type="ORF">AQUCO_00100564v1</name>
</gene>
<comment type="subcellular location">
    <subcellularLocation>
        <location evidence="1">Nucleus</location>
    </subcellularLocation>
</comment>
<feature type="compositionally biased region" description="Basic residues" evidence="6">
    <location>
        <begin position="16"/>
        <end position="26"/>
    </location>
</feature>
<evidence type="ECO:0000256" key="3">
    <source>
        <dbReference type="ARBA" id="ARBA00023125"/>
    </source>
</evidence>
<dbReference type="EMBL" id="KZ305018">
    <property type="protein sequence ID" value="PIA65149.1"/>
    <property type="molecule type" value="Genomic_DNA"/>
</dbReference>
<dbReference type="PANTHER" id="PTHR31194:SF189">
    <property type="entry name" value="AP2_ERF DOMAIN-CONTAINING PROTEIN"/>
    <property type="match status" value="1"/>
</dbReference>
<dbReference type="SMART" id="SM00380">
    <property type="entry name" value="AP2"/>
    <property type="match status" value="1"/>
</dbReference>
<dbReference type="InParanoid" id="A0A2G5FAU3"/>
<keyword evidence="9" id="KW-1185">Reference proteome</keyword>
<dbReference type="OrthoDB" id="773121at2759"/>
<evidence type="ECO:0000256" key="5">
    <source>
        <dbReference type="ARBA" id="ARBA00023242"/>
    </source>
</evidence>
<evidence type="ECO:0000256" key="2">
    <source>
        <dbReference type="ARBA" id="ARBA00023015"/>
    </source>
</evidence>
<evidence type="ECO:0000313" key="9">
    <source>
        <dbReference type="Proteomes" id="UP000230069"/>
    </source>
</evidence>
<dbReference type="InterPro" id="IPR036955">
    <property type="entry name" value="AP2/ERF_dom_sf"/>
</dbReference>
<name>A0A2G5FAU3_AQUCA</name>
<reference evidence="8 9" key="1">
    <citation type="submission" date="2017-09" db="EMBL/GenBank/DDBJ databases">
        <title>WGS assembly of Aquilegia coerulea Goldsmith.</title>
        <authorList>
            <person name="Hodges S."/>
            <person name="Kramer E."/>
            <person name="Nordborg M."/>
            <person name="Tomkins J."/>
            <person name="Borevitz J."/>
            <person name="Derieg N."/>
            <person name="Yan J."/>
            <person name="Mihaltcheva S."/>
            <person name="Hayes R.D."/>
            <person name="Rokhsar D."/>
        </authorList>
    </citation>
    <scope>NUCLEOTIDE SEQUENCE [LARGE SCALE GENOMIC DNA]</scope>
    <source>
        <strain evidence="9">cv. Goldsmith</strain>
    </source>
</reference>
<keyword evidence="2" id="KW-0805">Transcription regulation</keyword>
<evidence type="ECO:0000256" key="1">
    <source>
        <dbReference type="ARBA" id="ARBA00004123"/>
    </source>
</evidence>